<keyword evidence="2" id="KW-0090">Biological rhythms</keyword>
<evidence type="ECO:0000256" key="3">
    <source>
        <dbReference type="ARBA" id="ARBA00060902"/>
    </source>
</evidence>
<dbReference type="GO" id="GO:0005615">
    <property type="term" value="C:extracellular space"/>
    <property type="evidence" value="ECO:0007669"/>
    <property type="project" value="TreeGrafter"/>
</dbReference>
<comment type="similarity">
    <text evidence="3">Belongs to the TO family.</text>
</comment>
<accession>A0A8K0G5F6</accession>
<dbReference type="FunFam" id="3.15.10.30:FF:000001">
    <property type="entry name" value="Takeout-like protein 1"/>
    <property type="match status" value="1"/>
</dbReference>
<dbReference type="PANTHER" id="PTHR11008">
    <property type="entry name" value="PROTEIN TAKEOUT-LIKE PROTEIN"/>
    <property type="match status" value="1"/>
</dbReference>
<dbReference type="AlphaFoldDB" id="A0A8K0G5F6"/>
<evidence type="ECO:0000256" key="1">
    <source>
        <dbReference type="ARBA" id="ARBA00022729"/>
    </source>
</evidence>
<feature type="region of interest" description="Disordered" evidence="4">
    <location>
        <begin position="285"/>
        <end position="317"/>
    </location>
</feature>
<reference evidence="5" key="1">
    <citation type="submission" date="2019-08" db="EMBL/GenBank/DDBJ databases">
        <title>The genome of the North American firefly Photinus pyralis.</title>
        <authorList>
            <consortium name="Photinus pyralis genome working group"/>
            <person name="Fallon T.R."/>
            <person name="Sander Lower S.E."/>
            <person name="Weng J.-K."/>
        </authorList>
    </citation>
    <scope>NUCLEOTIDE SEQUENCE</scope>
    <source>
        <strain evidence="5">TRF0915ILg1</strain>
        <tissue evidence="5">Whole body</tissue>
    </source>
</reference>
<dbReference type="EMBL" id="VTPC01088095">
    <property type="protein sequence ID" value="KAF2886318.1"/>
    <property type="molecule type" value="Genomic_DNA"/>
</dbReference>
<dbReference type="PANTHER" id="PTHR11008:SF41">
    <property type="entry name" value="RE70318P"/>
    <property type="match status" value="1"/>
</dbReference>
<evidence type="ECO:0000313" key="6">
    <source>
        <dbReference type="Proteomes" id="UP000801492"/>
    </source>
</evidence>
<comment type="caution">
    <text evidence="5">The sequence shown here is derived from an EMBL/GenBank/DDBJ whole genome shotgun (WGS) entry which is preliminary data.</text>
</comment>
<evidence type="ECO:0000256" key="4">
    <source>
        <dbReference type="SAM" id="MobiDB-lite"/>
    </source>
</evidence>
<evidence type="ECO:0000313" key="5">
    <source>
        <dbReference type="EMBL" id="KAF2886318.1"/>
    </source>
</evidence>
<feature type="compositionally biased region" description="Basic and acidic residues" evidence="4">
    <location>
        <begin position="285"/>
        <end position="300"/>
    </location>
</feature>
<feature type="compositionally biased region" description="Acidic residues" evidence="4">
    <location>
        <begin position="304"/>
        <end position="317"/>
    </location>
</feature>
<evidence type="ECO:0000256" key="2">
    <source>
        <dbReference type="ARBA" id="ARBA00023108"/>
    </source>
</evidence>
<dbReference type="InterPro" id="IPR038606">
    <property type="entry name" value="To_sf"/>
</dbReference>
<dbReference type="Gene3D" id="3.15.10.30">
    <property type="entry name" value="Haemolymph juvenile hormone binding protein"/>
    <property type="match status" value="2"/>
</dbReference>
<sequence length="317" mass="35831">DYFPRCSIDDPNLNNCLLKAFNTVRPYVKKGVEEIGILPFEPLVLPTFNLSQENLAVNYTLTAWNFTIRGIDNYNVKEINYNPQTLTFSAKMKFDALPFYSMYEVSGRLLHIPLEGKGFVSTTFLGPINATIRIEGELVEVDGVEYYNTTNIKVTEIIKDMEITVEGLFEGDEELGRITNHLLNLFSAEIMQAVTPALEQLAEEMLMRFMKSFTGSIPIEGKGFLSAAFLEPINTTIRIQGELVEVDGVEYYNTTNIKVTESIKDMEITIEGLFEGDEKLGKLHTAEELEKSDYKAKDTNSETEGSDQDEDEAKYEN</sequence>
<gene>
    <name evidence="5" type="ORF">ILUMI_19855</name>
</gene>
<feature type="non-terminal residue" evidence="5">
    <location>
        <position position="317"/>
    </location>
</feature>
<keyword evidence="1" id="KW-0732">Signal</keyword>
<dbReference type="Proteomes" id="UP000801492">
    <property type="component" value="Unassembled WGS sequence"/>
</dbReference>
<dbReference type="SMART" id="SM00700">
    <property type="entry name" value="JHBP"/>
    <property type="match status" value="1"/>
</dbReference>
<protein>
    <submittedName>
        <fullName evidence="5">Uncharacterized protein</fullName>
    </submittedName>
</protein>
<proteinExistence type="inferred from homology"/>
<keyword evidence="6" id="KW-1185">Reference proteome</keyword>
<dbReference type="Pfam" id="PF06585">
    <property type="entry name" value="JHBP"/>
    <property type="match status" value="1"/>
</dbReference>
<dbReference type="OrthoDB" id="8175281at2759"/>
<organism evidence="5 6">
    <name type="scientific">Ignelater luminosus</name>
    <name type="common">Cucubano</name>
    <name type="synonym">Pyrophorus luminosus</name>
    <dbReference type="NCBI Taxonomy" id="2038154"/>
    <lineage>
        <taxon>Eukaryota</taxon>
        <taxon>Metazoa</taxon>
        <taxon>Ecdysozoa</taxon>
        <taxon>Arthropoda</taxon>
        <taxon>Hexapoda</taxon>
        <taxon>Insecta</taxon>
        <taxon>Pterygota</taxon>
        <taxon>Neoptera</taxon>
        <taxon>Endopterygota</taxon>
        <taxon>Coleoptera</taxon>
        <taxon>Polyphaga</taxon>
        <taxon>Elateriformia</taxon>
        <taxon>Elateroidea</taxon>
        <taxon>Elateridae</taxon>
        <taxon>Agrypninae</taxon>
        <taxon>Pyrophorini</taxon>
        <taxon>Ignelater</taxon>
    </lineage>
</organism>
<dbReference type="GO" id="GO:0007623">
    <property type="term" value="P:circadian rhythm"/>
    <property type="evidence" value="ECO:0007669"/>
    <property type="project" value="UniProtKB-ARBA"/>
</dbReference>
<dbReference type="InterPro" id="IPR010562">
    <property type="entry name" value="Haemolymph_juvenile_hormone-bd"/>
</dbReference>
<name>A0A8K0G5F6_IGNLU</name>